<dbReference type="AlphaFoldDB" id="A0A1B7MJT6"/>
<dbReference type="InParanoid" id="A0A1B7MJT6"/>
<evidence type="ECO:0000313" key="1">
    <source>
        <dbReference type="EMBL" id="OAX32873.1"/>
    </source>
</evidence>
<gene>
    <name evidence="1" type="ORF">K503DRAFT_776213</name>
</gene>
<reference evidence="1 2" key="1">
    <citation type="submission" date="2016-06" db="EMBL/GenBank/DDBJ databases">
        <title>Comparative genomics of the ectomycorrhizal sister species Rhizopogon vinicolor and Rhizopogon vesiculosus (Basidiomycota: Boletales) reveals a divergence of the mating type B locus.</title>
        <authorList>
            <consortium name="DOE Joint Genome Institute"/>
            <person name="Mujic A.B."/>
            <person name="Kuo A."/>
            <person name="Tritt A."/>
            <person name="Lipzen A."/>
            <person name="Chen C."/>
            <person name="Johnson J."/>
            <person name="Sharma A."/>
            <person name="Barry K."/>
            <person name="Grigoriev I.V."/>
            <person name="Spatafora J.W."/>
        </authorList>
    </citation>
    <scope>NUCLEOTIDE SEQUENCE [LARGE SCALE GENOMIC DNA]</scope>
    <source>
        <strain evidence="1 2">AM-OR11-026</strain>
    </source>
</reference>
<accession>A0A1B7MJT6</accession>
<protein>
    <submittedName>
        <fullName evidence="1">Uncharacterized protein</fullName>
    </submittedName>
</protein>
<sequence length="74" mass="8137">MAPKKGKEIHKTTQLVRLPMPEHYFLPTSPTTNTTTSATNTAATIIANTKTAPRLRTPKVIINALRLIELSDPI</sequence>
<keyword evidence="2" id="KW-1185">Reference proteome</keyword>
<name>A0A1B7MJT6_9AGAM</name>
<evidence type="ECO:0000313" key="2">
    <source>
        <dbReference type="Proteomes" id="UP000092154"/>
    </source>
</evidence>
<proteinExistence type="predicted"/>
<dbReference type="Proteomes" id="UP000092154">
    <property type="component" value="Unassembled WGS sequence"/>
</dbReference>
<dbReference type="EMBL" id="KV448893">
    <property type="protein sequence ID" value="OAX32873.1"/>
    <property type="molecule type" value="Genomic_DNA"/>
</dbReference>
<organism evidence="1 2">
    <name type="scientific">Rhizopogon vinicolor AM-OR11-026</name>
    <dbReference type="NCBI Taxonomy" id="1314800"/>
    <lineage>
        <taxon>Eukaryota</taxon>
        <taxon>Fungi</taxon>
        <taxon>Dikarya</taxon>
        <taxon>Basidiomycota</taxon>
        <taxon>Agaricomycotina</taxon>
        <taxon>Agaricomycetes</taxon>
        <taxon>Agaricomycetidae</taxon>
        <taxon>Boletales</taxon>
        <taxon>Suillineae</taxon>
        <taxon>Rhizopogonaceae</taxon>
        <taxon>Rhizopogon</taxon>
    </lineage>
</organism>